<keyword evidence="2" id="KW-1185">Reference proteome</keyword>
<sequence length="107" mass="12118">MQHHGLLLLVSPAQTDVGNMKGGKFFHRCKALSVQRNLTVSHAGNIPGKITRFRRSKRKTWLQTSILPLFPHGNTHQFSQGTAASRFTMPQVKGNKKNREHVPVFLY</sequence>
<evidence type="ECO:0000313" key="1">
    <source>
        <dbReference type="EMBL" id="WWO45768.1"/>
    </source>
</evidence>
<accession>A0ABZ2GMH7</accession>
<name>A0ABZ2GMH7_9BURK</name>
<protein>
    <submittedName>
        <fullName evidence="1">Uncharacterized protein</fullName>
    </submittedName>
</protein>
<evidence type="ECO:0000313" key="2">
    <source>
        <dbReference type="Proteomes" id="UP001373909"/>
    </source>
</evidence>
<proteinExistence type="predicted"/>
<reference evidence="1 2" key="1">
    <citation type="submission" date="2024-01" db="EMBL/GenBank/DDBJ databases">
        <title>Draft genome sequences of nine bacterial species from freshwater ponds near Washington, DC.</title>
        <authorList>
            <person name="Pavloudi C."/>
            <person name="Oliver L."/>
            <person name="Slattery K."/>
            <person name="Lissner G."/>
            <person name="Saw J.H."/>
        </authorList>
    </citation>
    <scope>NUCLEOTIDE SEQUENCE [LARGE SCALE GENOMIC DNA]</scope>
    <source>
        <strain evidence="2">TB1-E2</strain>
    </source>
</reference>
<organism evidence="1 2">
    <name type="scientific">Janthinobacterium aestuarii</name>
    <dbReference type="NCBI Taxonomy" id="2985511"/>
    <lineage>
        <taxon>Bacteria</taxon>
        <taxon>Pseudomonadati</taxon>
        <taxon>Pseudomonadota</taxon>
        <taxon>Betaproteobacteria</taxon>
        <taxon>Burkholderiales</taxon>
        <taxon>Oxalobacteraceae</taxon>
        <taxon>Janthinobacterium</taxon>
    </lineage>
</organism>
<dbReference type="Proteomes" id="UP001373909">
    <property type="component" value="Chromosome"/>
</dbReference>
<gene>
    <name evidence="1" type="ORF">OPV09_24205</name>
</gene>
<dbReference type="EMBL" id="CP142523">
    <property type="protein sequence ID" value="WWO45768.1"/>
    <property type="molecule type" value="Genomic_DNA"/>
</dbReference>
<dbReference type="RefSeq" id="WP_338679563.1">
    <property type="nucleotide sequence ID" value="NZ_CP142523.1"/>
</dbReference>